<sequence length="133" mass="12969">MVRIYAFATLFALALTVSAEEPGQANIGNGAGKQFITGSCLSDADCASGCCATKAGKGVCSAKLVANEDGKEGCGFGGSSAGGNNGGAGNNGKTGGRGNRSAKNRTNNNGATQGQTQVLGQIDANGQCVCNAS</sequence>
<keyword evidence="2" id="KW-0732">Signal</keyword>
<feature type="compositionally biased region" description="Gly residues" evidence="1">
    <location>
        <begin position="77"/>
        <end position="98"/>
    </location>
</feature>
<evidence type="ECO:0000256" key="1">
    <source>
        <dbReference type="SAM" id="MobiDB-lite"/>
    </source>
</evidence>
<accession>A0A2C5ZK55</accession>
<evidence type="ECO:0008006" key="5">
    <source>
        <dbReference type="Google" id="ProtNLM"/>
    </source>
</evidence>
<proteinExistence type="predicted"/>
<dbReference type="EMBL" id="NJEU01000120">
    <property type="protein sequence ID" value="PHH81437.1"/>
    <property type="molecule type" value="Genomic_DNA"/>
</dbReference>
<evidence type="ECO:0000313" key="3">
    <source>
        <dbReference type="EMBL" id="PHH81437.1"/>
    </source>
</evidence>
<feature type="signal peptide" evidence="2">
    <location>
        <begin position="1"/>
        <end position="19"/>
    </location>
</feature>
<evidence type="ECO:0000256" key="2">
    <source>
        <dbReference type="SAM" id="SignalP"/>
    </source>
</evidence>
<keyword evidence="4" id="KW-1185">Reference proteome</keyword>
<gene>
    <name evidence="3" type="ORF">CDD82_784</name>
</gene>
<dbReference type="AlphaFoldDB" id="A0A2C5ZK55"/>
<comment type="caution">
    <text evidence="3">The sequence shown here is derived from an EMBL/GenBank/DDBJ whole genome shotgun (WGS) entry which is preliminary data.</text>
</comment>
<name>A0A2C5ZK55_9HYPO</name>
<protein>
    <recommendedName>
        <fullName evidence="5">Biotrophy-associated secreted protein 2</fullName>
    </recommendedName>
</protein>
<reference evidence="3 4" key="1">
    <citation type="submission" date="2017-06" db="EMBL/GenBank/DDBJ databases">
        <title>Ant-infecting Ophiocordyceps genomes reveal a high diversity of potential behavioral manipulation genes and a possible major role for enterotoxins.</title>
        <authorList>
            <person name="De Bekker C."/>
            <person name="Evans H.C."/>
            <person name="Brachmann A."/>
            <person name="Hughes D.P."/>
        </authorList>
    </citation>
    <scope>NUCLEOTIDE SEQUENCE [LARGE SCALE GENOMIC DNA]</scope>
    <source>
        <strain evidence="3 4">1348a</strain>
    </source>
</reference>
<feature type="region of interest" description="Disordered" evidence="1">
    <location>
        <begin position="77"/>
        <end position="116"/>
    </location>
</feature>
<evidence type="ECO:0000313" key="4">
    <source>
        <dbReference type="Proteomes" id="UP000224854"/>
    </source>
</evidence>
<dbReference type="OrthoDB" id="2132010at2759"/>
<feature type="chain" id="PRO_5012948349" description="Biotrophy-associated secreted protein 2" evidence="2">
    <location>
        <begin position="20"/>
        <end position="133"/>
    </location>
</feature>
<organism evidence="3 4">
    <name type="scientific">Ophiocordyceps australis</name>
    <dbReference type="NCBI Taxonomy" id="1399860"/>
    <lineage>
        <taxon>Eukaryota</taxon>
        <taxon>Fungi</taxon>
        <taxon>Dikarya</taxon>
        <taxon>Ascomycota</taxon>
        <taxon>Pezizomycotina</taxon>
        <taxon>Sordariomycetes</taxon>
        <taxon>Hypocreomycetidae</taxon>
        <taxon>Hypocreales</taxon>
        <taxon>Ophiocordycipitaceae</taxon>
        <taxon>Ophiocordyceps</taxon>
    </lineage>
</organism>
<feature type="compositionally biased region" description="Polar residues" evidence="1">
    <location>
        <begin position="104"/>
        <end position="116"/>
    </location>
</feature>
<dbReference type="Proteomes" id="UP000224854">
    <property type="component" value="Unassembled WGS sequence"/>
</dbReference>